<organism evidence="11 12">
    <name type="scientific">Mesorhizobium zhangyense</name>
    <dbReference type="NCBI Taxonomy" id="1776730"/>
    <lineage>
        <taxon>Bacteria</taxon>
        <taxon>Pseudomonadati</taxon>
        <taxon>Pseudomonadota</taxon>
        <taxon>Alphaproteobacteria</taxon>
        <taxon>Hyphomicrobiales</taxon>
        <taxon>Phyllobacteriaceae</taxon>
        <taxon>Mesorhizobium</taxon>
    </lineage>
</organism>
<dbReference type="InterPro" id="IPR003439">
    <property type="entry name" value="ABC_transporter-like_ATP-bd"/>
</dbReference>
<evidence type="ECO:0000313" key="11">
    <source>
        <dbReference type="EMBL" id="NGN41914.1"/>
    </source>
</evidence>
<feature type="domain" description="ABC transporter" evidence="10">
    <location>
        <begin position="6"/>
        <end position="241"/>
    </location>
</feature>
<dbReference type="InterPro" id="IPR003593">
    <property type="entry name" value="AAA+_ATPase"/>
</dbReference>
<dbReference type="Pfam" id="PF00005">
    <property type="entry name" value="ABC_tran"/>
    <property type="match status" value="2"/>
</dbReference>
<dbReference type="AlphaFoldDB" id="A0A7C9R7B9"/>
<dbReference type="EMBL" id="JAAKZG010000004">
    <property type="protein sequence ID" value="NGN41914.1"/>
    <property type="molecule type" value="Genomic_DNA"/>
</dbReference>
<dbReference type="Proteomes" id="UP000481252">
    <property type="component" value="Unassembled WGS sequence"/>
</dbReference>
<keyword evidence="3" id="KW-1003">Cell membrane</keyword>
<dbReference type="CDD" id="cd03216">
    <property type="entry name" value="ABC_Carb_Monos_I"/>
    <property type="match status" value="1"/>
</dbReference>
<dbReference type="GO" id="GO:0005524">
    <property type="term" value="F:ATP binding"/>
    <property type="evidence" value="ECO:0007669"/>
    <property type="project" value="UniProtKB-KW"/>
</dbReference>
<sequence>MLVSQLEVRNVSKTFGSVVALRDVSLTAKAGEVHAVIGENGAGKSTLMNIICGNHSVSSGEIRVDGKAVRFGSPMEAQHMGIAIAPQEILLAPALSVAENVMLGRQRATGGVVSWKATRAEAIRHLQALDPDIDPDARAGDVTVAQQQLVQIARATATGARLLIFDEPTAALTLKESARLFDFIKRFRSEGGLILYISHRLGEILELSDRITVLRDGRFVTELDPAKTSKDEMIQAMAGREVADLDLRHQIPAKISDEIVLKVEGLSRRDEFDNISFDLKRGEILAIGGLIGSGRSEMARCLFGDKPRDAGRVEVFGKVENFSAPADAIRAGLVYLPEERKHDGIFPQLSVAENIAMPNLGAFANWTGISWLKVVGAAEEYIRSIPIKVNSPHQLISNLSGGNQQKAILSRWLMSHCRILILDEPTRGIDVNAKREIQKLLRELAQGGLSVVYISSELQEIIDVSDRVVLMHEGKVRGIVPTEGATQESLLAVAMS</sequence>
<feature type="domain" description="ABC transporter" evidence="10">
    <location>
        <begin position="255"/>
        <end position="496"/>
    </location>
</feature>
<evidence type="ECO:0000259" key="10">
    <source>
        <dbReference type="PROSITE" id="PS50893"/>
    </source>
</evidence>
<evidence type="ECO:0000256" key="5">
    <source>
        <dbReference type="ARBA" id="ARBA00022737"/>
    </source>
</evidence>
<keyword evidence="9" id="KW-0472">Membrane</keyword>
<comment type="similarity">
    <text evidence="1">Belongs to the ABC transporter superfamily.</text>
</comment>
<keyword evidence="2" id="KW-0813">Transport</keyword>
<dbReference type="RefSeq" id="WP_165117768.1">
    <property type="nucleotide sequence ID" value="NZ_JAAKZG010000004.1"/>
</dbReference>
<dbReference type="SUPFAM" id="SSF52540">
    <property type="entry name" value="P-loop containing nucleoside triphosphate hydrolases"/>
    <property type="match status" value="2"/>
</dbReference>
<reference evidence="11 12" key="1">
    <citation type="submission" date="2020-02" db="EMBL/GenBank/DDBJ databases">
        <title>Genome sequence of the type strain CGMCC 1.15528 of Mesorhizobium zhangyense.</title>
        <authorList>
            <person name="Gao J."/>
            <person name="Sun J."/>
        </authorList>
    </citation>
    <scope>NUCLEOTIDE SEQUENCE [LARGE SCALE GENOMIC DNA]</scope>
    <source>
        <strain evidence="11 12">CGMCC 1.15528</strain>
    </source>
</reference>
<evidence type="ECO:0000256" key="3">
    <source>
        <dbReference type="ARBA" id="ARBA00022475"/>
    </source>
</evidence>
<keyword evidence="4" id="KW-0762">Sugar transport</keyword>
<dbReference type="PANTHER" id="PTHR43790:SF3">
    <property type="entry name" value="D-ALLOSE IMPORT ATP-BINDING PROTEIN ALSA-RELATED"/>
    <property type="match status" value="1"/>
</dbReference>
<dbReference type="CDD" id="cd03215">
    <property type="entry name" value="ABC_Carb_Monos_II"/>
    <property type="match status" value="1"/>
</dbReference>
<dbReference type="SMART" id="SM00382">
    <property type="entry name" value="AAA"/>
    <property type="match status" value="2"/>
</dbReference>
<gene>
    <name evidence="11" type="ORF">G6N74_12615</name>
</gene>
<evidence type="ECO:0000256" key="6">
    <source>
        <dbReference type="ARBA" id="ARBA00022741"/>
    </source>
</evidence>
<keyword evidence="7 11" id="KW-0067">ATP-binding</keyword>
<dbReference type="Gene3D" id="3.40.50.300">
    <property type="entry name" value="P-loop containing nucleotide triphosphate hydrolases"/>
    <property type="match status" value="2"/>
</dbReference>
<evidence type="ECO:0000256" key="2">
    <source>
        <dbReference type="ARBA" id="ARBA00022448"/>
    </source>
</evidence>
<dbReference type="PANTHER" id="PTHR43790">
    <property type="entry name" value="CARBOHYDRATE TRANSPORT ATP-BINDING PROTEIN MG119-RELATED"/>
    <property type="match status" value="1"/>
</dbReference>
<keyword evidence="12" id="KW-1185">Reference proteome</keyword>
<evidence type="ECO:0000256" key="7">
    <source>
        <dbReference type="ARBA" id="ARBA00022840"/>
    </source>
</evidence>
<dbReference type="PROSITE" id="PS00211">
    <property type="entry name" value="ABC_TRANSPORTER_1"/>
    <property type="match status" value="1"/>
</dbReference>
<evidence type="ECO:0000256" key="1">
    <source>
        <dbReference type="ARBA" id="ARBA00005417"/>
    </source>
</evidence>
<accession>A0A7C9R7B9</accession>
<keyword evidence="6" id="KW-0547">Nucleotide-binding</keyword>
<comment type="caution">
    <text evidence="11">The sequence shown here is derived from an EMBL/GenBank/DDBJ whole genome shotgun (WGS) entry which is preliminary data.</text>
</comment>
<keyword evidence="8" id="KW-1278">Translocase</keyword>
<evidence type="ECO:0000256" key="8">
    <source>
        <dbReference type="ARBA" id="ARBA00022967"/>
    </source>
</evidence>
<protein>
    <submittedName>
        <fullName evidence="11">Sugar ABC transporter ATP-binding protein</fullName>
    </submittedName>
</protein>
<dbReference type="InterPro" id="IPR027417">
    <property type="entry name" value="P-loop_NTPase"/>
</dbReference>
<evidence type="ECO:0000313" key="12">
    <source>
        <dbReference type="Proteomes" id="UP000481252"/>
    </source>
</evidence>
<evidence type="ECO:0000256" key="4">
    <source>
        <dbReference type="ARBA" id="ARBA00022597"/>
    </source>
</evidence>
<name>A0A7C9R7B9_9HYPH</name>
<keyword evidence="5" id="KW-0677">Repeat</keyword>
<dbReference type="InterPro" id="IPR050107">
    <property type="entry name" value="ABC_carbohydrate_import_ATPase"/>
</dbReference>
<evidence type="ECO:0000256" key="9">
    <source>
        <dbReference type="ARBA" id="ARBA00023136"/>
    </source>
</evidence>
<proteinExistence type="inferred from homology"/>
<dbReference type="InterPro" id="IPR017871">
    <property type="entry name" value="ABC_transporter-like_CS"/>
</dbReference>
<dbReference type="GO" id="GO:0016887">
    <property type="term" value="F:ATP hydrolysis activity"/>
    <property type="evidence" value="ECO:0007669"/>
    <property type="project" value="InterPro"/>
</dbReference>
<dbReference type="PROSITE" id="PS50893">
    <property type="entry name" value="ABC_TRANSPORTER_2"/>
    <property type="match status" value="2"/>
</dbReference>